<evidence type="ECO:0000256" key="3">
    <source>
        <dbReference type="ARBA" id="ARBA00022741"/>
    </source>
</evidence>
<evidence type="ECO:0000256" key="4">
    <source>
        <dbReference type="ARBA" id="ARBA00022777"/>
    </source>
</evidence>
<dbReference type="STRING" id="457570.Nther_1662"/>
<evidence type="ECO:0000259" key="8">
    <source>
        <dbReference type="SMART" id="SM00387"/>
    </source>
</evidence>
<dbReference type="GO" id="GO:0016989">
    <property type="term" value="F:sigma factor antagonist activity"/>
    <property type="evidence" value="ECO:0007669"/>
    <property type="project" value="InterPro"/>
</dbReference>
<dbReference type="HOGENOM" id="CLU_090336_11_0_9"/>
<keyword evidence="4 7" id="KW-0418">Kinase</keyword>
<dbReference type="GO" id="GO:0005524">
    <property type="term" value="F:ATP binding"/>
    <property type="evidence" value="ECO:0007669"/>
    <property type="project" value="UniProtKB-KW"/>
</dbReference>
<reference evidence="9 10" key="1">
    <citation type="submission" date="2008-04" db="EMBL/GenBank/DDBJ databases">
        <title>Complete sequence of chromosome of Natranaerobius thermophilus JW/NM-WN-LF.</title>
        <authorList>
            <consortium name="US DOE Joint Genome Institute"/>
            <person name="Copeland A."/>
            <person name="Lucas S."/>
            <person name="Lapidus A."/>
            <person name="Glavina del Rio T."/>
            <person name="Dalin E."/>
            <person name="Tice H."/>
            <person name="Bruce D."/>
            <person name="Goodwin L."/>
            <person name="Pitluck S."/>
            <person name="Chertkov O."/>
            <person name="Brettin T."/>
            <person name="Detter J.C."/>
            <person name="Han C."/>
            <person name="Kuske C.R."/>
            <person name="Schmutz J."/>
            <person name="Larimer F."/>
            <person name="Land M."/>
            <person name="Hauser L."/>
            <person name="Kyrpides N."/>
            <person name="Lykidis A."/>
            <person name="Mesbah N.M."/>
            <person name="Wiegel J."/>
        </authorList>
    </citation>
    <scope>NUCLEOTIDE SEQUENCE [LARGE SCALE GENOMIC DNA]</scope>
    <source>
        <strain evidence="10">ATCC BAA-1301 / DSM 18059 / JW/NM-WN-LF</strain>
    </source>
</reference>
<evidence type="ECO:0000256" key="5">
    <source>
        <dbReference type="ARBA" id="ARBA00022840"/>
    </source>
</evidence>
<dbReference type="NCBIfam" id="TIGR01925">
    <property type="entry name" value="spIIAB"/>
    <property type="match status" value="1"/>
</dbReference>
<dbReference type="GO" id="GO:0042174">
    <property type="term" value="P:negative regulation of sporulation resulting in formation of a cellular spore"/>
    <property type="evidence" value="ECO:0007669"/>
    <property type="project" value="InterPro"/>
</dbReference>
<comment type="similarity">
    <text evidence="7">Belongs to the anti-sigma-factor family.</text>
</comment>
<dbReference type="InterPro" id="IPR010194">
    <property type="entry name" value="Anti-sigma_F"/>
</dbReference>
<dbReference type="GO" id="GO:0106310">
    <property type="term" value="F:protein serine kinase activity"/>
    <property type="evidence" value="ECO:0007669"/>
    <property type="project" value="RHEA"/>
</dbReference>
<dbReference type="EMBL" id="CP001034">
    <property type="protein sequence ID" value="ACB85236.1"/>
    <property type="molecule type" value="Genomic_DNA"/>
</dbReference>
<dbReference type="Pfam" id="PF13581">
    <property type="entry name" value="HATPase_c_2"/>
    <property type="match status" value="1"/>
</dbReference>
<keyword evidence="2 7" id="KW-0808">Transferase</keyword>
<protein>
    <recommendedName>
        <fullName evidence="7">Anti-sigma F factor</fullName>
        <ecNumber evidence="7">2.7.11.1</ecNumber>
    </recommendedName>
    <alternativeName>
        <fullName evidence="7">Stage II sporulation protein AB</fullName>
    </alternativeName>
</protein>
<comment type="catalytic activity">
    <reaction evidence="7">
        <text>L-threonyl-[protein] + ATP = O-phospho-L-threonyl-[protein] + ADP + H(+)</text>
        <dbReference type="Rhea" id="RHEA:46608"/>
        <dbReference type="Rhea" id="RHEA-COMP:11060"/>
        <dbReference type="Rhea" id="RHEA-COMP:11605"/>
        <dbReference type="ChEBI" id="CHEBI:15378"/>
        <dbReference type="ChEBI" id="CHEBI:30013"/>
        <dbReference type="ChEBI" id="CHEBI:30616"/>
        <dbReference type="ChEBI" id="CHEBI:61977"/>
        <dbReference type="ChEBI" id="CHEBI:456216"/>
        <dbReference type="EC" id="2.7.11.1"/>
    </reaction>
</comment>
<evidence type="ECO:0000256" key="6">
    <source>
        <dbReference type="ARBA" id="ARBA00022969"/>
    </source>
</evidence>
<dbReference type="PANTHER" id="PTHR35526">
    <property type="entry name" value="ANTI-SIGMA-F FACTOR RSBW-RELATED"/>
    <property type="match status" value="1"/>
</dbReference>
<keyword evidence="6 7" id="KW-0749">Sporulation</keyword>
<comment type="catalytic activity">
    <reaction evidence="7">
        <text>L-seryl-[protein] + ATP = O-phospho-L-seryl-[protein] + ADP + H(+)</text>
        <dbReference type="Rhea" id="RHEA:17989"/>
        <dbReference type="Rhea" id="RHEA-COMP:9863"/>
        <dbReference type="Rhea" id="RHEA-COMP:11604"/>
        <dbReference type="ChEBI" id="CHEBI:15378"/>
        <dbReference type="ChEBI" id="CHEBI:29999"/>
        <dbReference type="ChEBI" id="CHEBI:30616"/>
        <dbReference type="ChEBI" id="CHEBI:83421"/>
        <dbReference type="ChEBI" id="CHEBI:456216"/>
        <dbReference type="EC" id="2.7.11.1"/>
    </reaction>
</comment>
<dbReference type="InterPro" id="IPR036890">
    <property type="entry name" value="HATPase_C_sf"/>
</dbReference>
<comment type="function">
    <text evidence="7">Binds to sigma F and blocks its ability to form an RNA polymerase holoenzyme (E-sigma F). Phosphorylates SpoIIAA on a serine residue. This phosphorylation may enable SpoIIAA to act as an anti-anti-sigma factor that counteracts SpoIIAB and thus releases sigma F from inhibition.</text>
</comment>
<dbReference type="PANTHER" id="PTHR35526:SF3">
    <property type="entry name" value="ANTI-SIGMA-F FACTOR RSBW"/>
    <property type="match status" value="1"/>
</dbReference>
<dbReference type="RefSeq" id="WP_012448104.1">
    <property type="nucleotide sequence ID" value="NC_010718.1"/>
</dbReference>
<dbReference type="eggNOG" id="COG2172">
    <property type="taxonomic scope" value="Bacteria"/>
</dbReference>
<keyword evidence="3 7" id="KW-0547">Nucleotide-binding</keyword>
<dbReference type="InterPro" id="IPR003594">
    <property type="entry name" value="HATPase_dom"/>
</dbReference>
<reference evidence="9 10" key="2">
    <citation type="journal article" date="2011" name="J. Bacteriol.">
        <title>Complete genome sequence of the anaerobic, halophilic alkalithermophile Natranaerobius thermophilus JW/NM-WN-LF.</title>
        <authorList>
            <person name="Zhao B."/>
            <person name="Mesbah N.M."/>
            <person name="Dalin E."/>
            <person name="Goodwin L."/>
            <person name="Nolan M."/>
            <person name="Pitluck S."/>
            <person name="Chertkov O."/>
            <person name="Brettin T.S."/>
            <person name="Han J."/>
            <person name="Larimer F.W."/>
            <person name="Land M.L."/>
            <person name="Hauser L."/>
            <person name="Kyrpides N."/>
            <person name="Wiegel J."/>
        </authorList>
    </citation>
    <scope>NUCLEOTIDE SEQUENCE [LARGE SCALE GENOMIC DNA]</scope>
    <source>
        <strain evidence="10">ATCC BAA-1301 / DSM 18059 / JW/NM-WN-LF</strain>
    </source>
</reference>
<keyword evidence="1 7" id="KW-0723">Serine/threonine-protein kinase</keyword>
<proteinExistence type="inferred from homology"/>
<dbReference type="SUPFAM" id="SSF55874">
    <property type="entry name" value="ATPase domain of HSP90 chaperone/DNA topoisomerase II/histidine kinase"/>
    <property type="match status" value="1"/>
</dbReference>
<keyword evidence="5 7" id="KW-0067">ATP-binding</keyword>
<accession>B2A4Z4</accession>
<dbReference type="KEGG" id="nth:Nther_1662"/>
<dbReference type="HAMAP" id="MF_00637">
    <property type="entry name" value="Anti_sigma_F"/>
    <property type="match status" value="1"/>
</dbReference>
<evidence type="ECO:0000256" key="7">
    <source>
        <dbReference type="HAMAP-Rule" id="MF_00637"/>
    </source>
</evidence>
<dbReference type="OrthoDB" id="9768808at2"/>
<dbReference type="FunCoup" id="B2A4Z4">
    <property type="interactions" value="136"/>
</dbReference>
<dbReference type="AlphaFoldDB" id="B2A4Z4"/>
<name>B2A4Z4_NATTJ</name>
<dbReference type="InterPro" id="IPR050267">
    <property type="entry name" value="Anti-sigma-factor_SerPK"/>
</dbReference>
<dbReference type="InParanoid" id="B2A4Z4"/>
<evidence type="ECO:0000256" key="1">
    <source>
        <dbReference type="ARBA" id="ARBA00022527"/>
    </source>
</evidence>
<dbReference type="SMART" id="SM00387">
    <property type="entry name" value="HATPase_c"/>
    <property type="match status" value="1"/>
</dbReference>
<sequence length="146" mass="16398">MTTTNNYMELKVSSNSQNESFCRVVVAAFVSRIDPTIEEINDVKTAVSEAVTNSTIHGYPDEIGEIKIIAKIEDDELFLEIQDYGVGISNLNKVKEPLYTTRPELERSGMGFTIMENFMDSVEITSNLNQGTTVRMKKKFSSSIKE</sequence>
<evidence type="ECO:0000313" key="10">
    <source>
        <dbReference type="Proteomes" id="UP000001683"/>
    </source>
</evidence>
<gene>
    <name evidence="7" type="primary">spoIIAB</name>
    <name evidence="9" type="ordered locus">Nther_1662</name>
</gene>
<feature type="domain" description="Histidine kinase/HSP90-like ATPase" evidence="8">
    <location>
        <begin position="38"/>
        <end position="142"/>
    </location>
</feature>
<evidence type="ECO:0000313" key="9">
    <source>
        <dbReference type="EMBL" id="ACB85236.1"/>
    </source>
</evidence>
<keyword evidence="10" id="KW-1185">Reference proteome</keyword>
<dbReference type="EC" id="2.7.11.1" evidence="7"/>
<dbReference type="Gene3D" id="3.30.565.10">
    <property type="entry name" value="Histidine kinase-like ATPase, C-terminal domain"/>
    <property type="match status" value="1"/>
</dbReference>
<dbReference type="Proteomes" id="UP000001683">
    <property type="component" value="Chromosome"/>
</dbReference>
<organism evidence="9 10">
    <name type="scientific">Natranaerobius thermophilus (strain ATCC BAA-1301 / DSM 18059 / JW/NM-WN-LF)</name>
    <dbReference type="NCBI Taxonomy" id="457570"/>
    <lineage>
        <taxon>Bacteria</taxon>
        <taxon>Bacillati</taxon>
        <taxon>Bacillota</taxon>
        <taxon>Clostridia</taxon>
        <taxon>Natranaerobiales</taxon>
        <taxon>Natranaerobiaceae</taxon>
        <taxon>Natranaerobius</taxon>
    </lineage>
</organism>
<dbReference type="GO" id="GO:0004674">
    <property type="term" value="F:protein serine/threonine kinase activity"/>
    <property type="evidence" value="ECO:0007669"/>
    <property type="project" value="UniProtKB-KW"/>
</dbReference>
<evidence type="ECO:0000256" key="2">
    <source>
        <dbReference type="ARBA" id="ARBA00022679"/>
    </source>
</evidence>
<dbReference type="GO" id="GO:0030435">
    <property type="term" value="P:sporulation resulting in formation of a cellular spore"/>
    <property type="evidence" value="ECO:0007669"/>
    <property type="project" value="UniProtKB-KW"/>
</dbReference>
<dbReference type="GO" id="GO:0030436">
    <property type="term" value="P:asexual sporulation"/>
    <property type="evidence" value="ECO:0007669"/>
    <property type="project" value="UniProtKB-UniRule"/>
</dbReference>